<dbReference type="PANTHER" id="PTHR11693">
    <property type="entry name" value="ATP SYNTHASE GAMMA CHAIN"/>
    <property type="match status" value="1"/>
</dbReference>
<keyword evidence="8 10" id="KW-0139">CF(1)</keyword>
<comment type="similarity">
    <text evidence="3 10">Belongs to the ATPase gamma chain family.</text>
</comment>
<dbReference type="GO" id="GO:0042777">
    <property type="term" value="P:proton motive force-driven plasma membrane ATP synthesis"/>
    <property type="evidence" value="ECO:0007669"/>
    <property type="project" value="UniProtKB-UniRule"/>
</dbReference>
<evidence type="ECO:0000256" key="9">
    <source>
        <dbReference type="ARBA" id="ARBA00023310"/>
    </source>
</evidence>
<keyword evidence="7 10" id="KW-0472">Membrane</keyword>
<dbReference type="PROSITE" id="PS00153">
    <property type="entry name" value="ATPASE_GAMMA"/>
    <property type="match status" value="1"/>
</dbReference>
<keyword evidence="10" id="KW-1003">Cell membrane</keyword>
<comment type="subunit">
    <text evidence="10">F-type ATPases have 2 components, CF(1) - the catalytic core - and CF(0) - the membrane proton channel. CF(1) has five subunits: alpha(3), beta(3), gamma(1), delta(1), epsilon(1). CF(0) has three main subunits: a, b and c.</text>
</comment>
<comment type="function">
    <text evidence="1 10">Produces ATP from ADP in the presence of a proton gradient across the membrane. The gamma chain is believed to be important in regulating ATPase activity and the flow of protons through the CF(0) complex.</text>
</comment>
<dbReference type="InterPro" id="IPR023632">
    <property type="entry name" value="ATP_synth_F1_gsu_CS"/>
</dbReference>
<dbReference type="PRINTS" id="PR00126">
    <property type="entry name" value="ATPASEGAMMA"/>
</dbReference>
<evidence type="ECO:0000256" key="6">
    <source>
        <dbReference type="ARBA" id="ARBA00023065"/>
    </source>
</evidence>
<dbReference type="InterPro" id="IPR000131">
    <property type="entry name" value="ATP_synth_F1_gsu"/>
</dbReference>
<evidence type="ECO:0000256" key="10">
    <source>
        <dbReference type="HAMAP-Rule" id="MF_00815"/>
    </source>
</evidence>
<dbReference type="CDD" id="cd12151">
    <property type="entry name" value="F1-ATPase_gamma"/>
    <property type="match status" value="1"/>
</dbReference>
<dbReference type="GO" id="GO:0046933">
    <property type="term" value="F:proton-transporting ATP synthase activity, rotational mechanism"/>
    <property type="evidence" value="ECO:0007669"/>
    <property type="project" value="UniProtKB-UniRule"/>
</dbReference>
<evidence type="ECO:0000256" key="2">
    <source>
        <dbReference type="ARBA" id="ARBA00004170"/>
    </source>
</evidence>
<dbReference type="InterPro" id="IPR035968">
    <property type="entry name" value="ATP_synth_F1_ATPase_gsu"/>
</dbReference>
<dbReference type="GO" id="GO:0005524">
    <property type="term" value="F:ATP binding"/>
    <property type="evidence" value="ECO:0007669"/>
    <property type="project" value="UniProtKB-UniRule"/>
</dbReference>
<evidence type="ECO:0000256" key="8">
    <source>
        <dbReference type="ARBA" id="ARBA00023196"/>
    </source>
</evidence>
<keyword evidence="9 10" id="KW-0066">ATP synthesis</keyword>
<reference evidence="11 12" key="1">
    <citation type="submission" date="2019-02" db="EMBL/GenBank/DDBJ databases">
        <title>Deep-cultivation of Planctomycetes and their phenomic and genomic characterization uncovers novel biology.</title>
        <authorList>
            <person name="Wiegand S."/>
            <person name="Jogler M."/>
            <person name="Boedeker C."/>
            <person name="Pinto D."/>
            <person name="Vollmers J."/>
            <person name="Rivas-Marin E."/>
            <person name="Kohn T."/>
            <person name="Peeters S.H."/>
            <person name="Heuer A."/>
            <person name="Rast P."/>
            <person name="Oberbeckmann S."/>
            <person name="Bunk B."/>
            <person name="Jeske O."/>
            <person name="Meyerdierks A."/>
            <person name="Storesund J.E."/>
            <person name="Kallscheuer N."/>
            <person name="Luecker S."/>
            <person name="Lage O.M."/>
            <person name="Pohl T."/>
            <person name="Merkel B.J."/>
            <person name="Hornburger P."/>
            <person name="Mueller R.-W."/>
            <person name="Bruemmer F."/>
            <person name="Labrenz M."/>
            <person name="Spormann A.M."/>
            <person name="Op den Camp H."/>
            <person name="Overmann J."/>
            <person name="Amann R."/>
            <person name="Jetten M.S.M."/>
            <person name="Mascher T."/>
            <person name="Medema M.H."/>
            <person name="Devos D.P."/>
            <person name="Kaster A.-K."/>
            <person name="Ovreas L."/>
            <person name="Rohde M."/>
            <person name="Galperin M.Y."/>
            <person name="Jogler C."/>
        </authorList>
    </citation>
    <scope>NUCLEOTIDE SEQUENCE [LARGE SCALE GENOMIC DNA]</scope>
    <source>
        <strain evidence="11 12">V6</strain>
    </source>
</reference>
<evidence type="ECO:0000256" key="3">
    <source>
        <dbReference type="ARBA" id="ARBA00007681"/>
    </source>
</evidence>
<dbReference type="Gene3D" id="1.10.287.80">
    <property type="entry name" value="ATP synthase, gamma subunit, helix hairpin domain"/>
    <property type="match status" value="1"/>
</dbReference>
<evidence type="ECO:0000313" key="12">
    <source>
        <dbReference type="Proteomes" id="UP000320722"/>
    </source>
</evidence>
<gene>
    <name evidence="11" type="primary">atpG_1</name>
    <name evidence="10" type="synonym">atpG</name>
    <name evidence="11" type="ORF">V6x_31690</name>
</gene>
<dbReference type="PANTHER" id="PTHR11693:SF22">
    <property type="entry name" value="ATP SYNTHASE SUBUNIT GAMMA, MITOCHONDRIAL"/>
    <property type="match status" value="1"/>
</dbReference>
<keyword evidence="4 10" id="KW-0813">Transport</keyword>
<evidence type="ECO:0000256" key="1">
    <source>
        <dbReference type="ARBA" id="ARBA00003456"/>
    </source>
</evidence>
<dbReference type="Gene3D" id="3.40.1380.10">
    <property type="match status" value="1"/>
</dbReference>
<protein>
    <recommendedName>
        <fullName evidence="10">ATP synthase gamma chain</fullName>
    </recommendedName>
    <alternativeName>
        <fullName evidence="10">ATP synthase F1 sector gamma subunit</fullName>
    </alternativeName>
    <alternativeName>
        <fullName evidence="10">F-ATPase gamma subunit</fullName>
    </alternativeName>
</protein>
<evidence type="ECO:0000256" key="5">
    <source>
        <dbReference type="ARBA" id="ARBA00022781"/>
    </source>
</evidence>
<organism evidence="11 12">
    <name type="scientific">Gimesia chilikensis</name>
    <dbReference type="NCBI Taxonomy" id="2605989"/>
    <lineage>
        <taxon>Bacteria</taxon>
        <taxon>Pseudomonadati</taxon>
        <taxon>Planctomycetota</taxon>
        <taxon>Planctomycetia</taxon>
        <taxon>Planctomycetales</taxon>
        <taxon>Planctomycetaceae</taxon>
        <taxon>Gimesia</taxon>
    </lineage>
</organism>
<dbReference type="RefSeq" id="WP_145041307.1">
    <property type="nucleotide sequence ID" value="NZ_CP036347.1"/>
</dbReference>
<dbReference type="SUPFAM" id="SSF52943">
    <property type="entry name" value="ATP synthase (F1-ATPase), gamma subunit"/>
    <property type="match status" value="1"/>
</dbReference>
<keyword evidence="5 10" id="KW-0375">Hydrogen ion transport</keyword>
<sequence length="290" mass="32464">MAKARAIVKRLKAVKNIRKITRTMELIATARFKKAMDRAAEAAAYTRKISELVADLSQANLEFHHPLLEKHETEKNSVLLVLTSNRGLCGGYNTGVLKLALKRYQELQSEGQNVRLEVSGKRGISFLKFQGVTADNTYTHFEDRPTFEEVDDLASRYITEYIEGKIDRLDVAYTEFISSSRQEAVVHSLLPIGALETSETDSEEQYDYEFLPSAQEILEEIVPTAFKARLFKCFLDAAVSEQIARMVAMKGATENANEMVGTLSAQYNRARQTQITSEILEIIGGAAALE</sequence>
<keyword evidence="6 10" id="KW-0406">Ion transport</keyword>
<dbReference type="NCBIfam" id="TIGR01146">
    <property type="entry name" value="ATPsyn_F1gamma"/>
    <property type="match status" value="1"/>
</dbReference>
<comment type="subcellular location">
    <subcellularLocation>
        <location evidence="10">Cell membrane</location>
        <topology evidence="10">Peripheral membrane protein</topology>
    </subcellularLocation>
    <subcellularLocation>
        <location evidence="2">Membrane</location>
        <topology evidence="2">Peripheral membrane protein</topology>
    </subcellularLocation>
</comment>
<name>A0A517WDW7_9PLAN</name>
<evidence type="ECO:0000313" key="11">
    <source>
        <dbReference type="EMBL" id="QDU03450.1"/>
    </source>
</evidence>
<dbReference type="Pfam" id="PF00231">
    <property type="entry name" value="ATP-synt"/>
    <property type="match status" value="1"/>
</dbReference>
<dbReference type="EMBL" id="CP036347">
    <property type="protein sequence ID" value="QDU03450.1"/>
    <property type="molecule type" value="Genomic_DNA"/>
</dbReference>
<dbReference type="GO" id="GO:0045259">
    <property type="term" value="C:proton-transporting ATP synthase complex"/>
    <property type="evidence" value="ECO:0007669"/>
    <property type="project" value="UniProtKB-KW"/>
</dbReference>
<dbReference type="Proteomes" id="UP000320722">
    <property type="component" value="Chromosome"/>
</dbReference>
<proteinExistence type="inferred from homology"/>
<accession>A0A517WDW7</accession>
<dbReference type="AlphaFoldDB" id="A0A517WDW7"/>
<evidence type="ECO:0000256" key="4">
    <source>
        <dbReference type="ARBA" id="ARBA00022448"/>
    </source>
</evidence>
<dbReference type="HAMAP" id="MF_00815">
    <property type="entry name" value="ATP_synth_gamma_bact"/>
    <property type="match status" value="1"/>
</dbReference>
<evidence type="ECO:0000256" key="7">
    <source>
        <dbReference type="ARBA" id="ARBA00023136"/>
    </source>
</evidence>
<dbReference type="GO" id="GO:0005886">
    <property type="term" value="C:plasma membrane"/>
    <property type="evidence" value="ECO:0007669"/>
    <property type="project" value="UniProtKB-SubCell"/>
</dbReference>